<dbReference type="EMBL" id="JBHSDK010000013">
    <property type="protein sequence ID" value="MFC4335442.1"/>
    <property type="molecule type" value="Genomic_DNA"/>
</dbReference>
<feature type="transmembrane region" description="Helical" evidence="2">
    <location>
        <begin position="107"/>
        <end position="125"/>
    </location>
</feature>
<feature type="transmembrane region" description="Helical" evidence="2">
    <location>
        <begin position="12"/>
        <end position="36"/>
    </location>
</feature>
<reference evidence="5" key="1">
    <citation type="journal article" date="2019" name="Int. J. Syst. Evol. Microbiol.">
        <title>The Global Catalogue of Microorganisms (GCM) 10K type strain sequencing project: providing services to taxonomists for standard genome sequencing and annotation.</title>
        <authorList>
            <consortium name="The Broad Institute Genomics Platform"/>
            <consortium name="The Broad Institute Genome Sequencing Center for Infectious Disease"/>
            <person name="Wu L."/>
            <person name="Ma J."/>
        </authorList>
    </citation>
    <scope>NUCLEOTIDE SEQUENCE [LARGE SCALE GENOMIC DNA]</scope>
    <source>
        <strain evidence="5">IBRC-M 10908</strain>
    </source>
</reference>
<comment type="caution">
    <text evidence="4">The sequence shown here is derived from an EMBL/GenBank/DDBJ whole genome shotgun (WGS) entry which is preliminary data.</text>
</comment>
<name>A0ABV8TXN4_9ACTN</name>
<feature type="region of interest" description="Disordered" evidence="1">
    <location>
        <begin position="133"/>
        <end position="166"/>
    </location>
</feature>
<dbReference type="RefSeq" id="WP_380620281.1">
    <property type="nucleotide sequence ID" value="NZ_JBHSDK010000013.1"/>
</dbReference>
<feature type="transmembrane region" description="Helical" evidence="2">
    <location>
        <begin position="84"/>
        <end position="101"/>
    </location>
</feature>
<keyword evidence="2" id="KW-1133">Transmembrane helix</keyword>
<sequence length="166" mass="17461">MTTRRESEGARVGANFAGVLMIVAGVWQGVMGVSAIARDEVYQTLPEYLFDFDLAVWGWTHLAIGVVAFATGIGLVLKTGWGRVAGIVVASLAAVANFFFLPYNPAWSLLVIAVSVFVIWALVLWQPSASYGRHSADNAGGAEDVAGTEPRPQPSAGRPPSEGGNG</sequence>
<protein>
    <recommendedName>
        <fullName evidence="3">DUF7144 domain-containing protein</fullName>
    </recommendedName>
</protein>
<evidence type="ECO:0000259" key="3">
    <source>
        <dbReference type="Pfam" id="PF23636"/>
    </source>
</evidence>
<dbReference type="Proteomes" id="UP001595823">
    <property type="component" value="Unassembled WGS sequence"/>
</dbReference>
<keyword evidence="2" id="KW-0812">Transmembrane</keyword>
<evidence type="ECO:0000313" key="5">
    <source>
        <dbReference type="Proteomes" id="UP001595823"/>
    </source>
</evidence>
<keyword evidence="5" id="KW-1185">Reference proteome</keyword>
<organism evidence="4 5">
    <name type="scientific">Salininema proteolyticum</name>
    <dbReference type="NCBI Taxonomy" id="1607685"/>
    <lineage>
        <taxon>Bacteria</taxon>
        <taxon>Bacillati</taxon>
        <taxon>Actinomycetota</taxon>
        <taxon>Actinomycetes</taxon>
        <taxon>Glycomycetales</taxon>
        <taxon>Glycomycetaceae</taxon>
        <taxon>Salininema</taxon>
    </lineage>
</organism>
<keyword evidence="2" id="KW-0472">Membrane</keyword>
<feature type="transmembrane region" description="Helical" evidence="2">
    <location>
        <begin position="56"/>
        <end position="77"/>
    </location>
</feature>
<feature type="domain" description="DUF7144" evidence="3">
    <location>
        <begin position="15"/>
        <end position="126"/>
    </location>
</feature>
<accession>A0ABV8TXN4</accession>
<evidence type="ECO:0000313" key="4">
    <source>
        <dbReference type="EMBL" id="MFC4335442.1"/>
    </source>
</evidence>
<dbReference type="InterPro" id="IPR055568">
    <property type="entry name" value="DUF7144"/>
</dbReference>
<dbReference type="Pfam" id="PF23636">
    <property type="entry name" value="DUF7144"/>
    <property type="match status" value="1"/>
</dbReference>
<proteinExistence type="predicted"/>
<evidence type="ECO:0000256" key="2">
    <source>
        <dbReference type="SAM" id="Phobius"/>
    </source>
</evidence>
<evidence type="ECO:0000256" key="1">
    <source>
        <dbReference type="SAM" id="MobiDB-lite"/>
    </source>
</evidence>
<gene>
    <name evidence="4" type="ORF">ACFPET_09555</name>
</gene>